<accession>A0A2I1CT93</accession>
<feature type="domain" description="C2H2-type" evidence="2">
    <location>
        <begin position="566"/>
        <end position="593"/>
    </location>
</feature>
<evidence type="ECO:0000313" key="3">
    <source>
        <dbReference type="EMBL" id="PKY00856.1"/>
    </source>
</evidence>
<feature type="domain" description="C2H2-type" evidence="2">
    <location>
        <begin position="534"/>
        <end position="561"/>
    </location>
</feature>
<feature type="domain" description="C2H2-type" evidence="2">
    <location>
        <begin position="622"/>
        <end position="642"/>
    </location>
</feature>
<protein>
    <recommendedName>
        <fullName evidence="2">C2H2-type domain-containing protein</fullName>
    </recommendedName>
</protein>
<organism evidence="3 4">
    <name type="scientific">Aspergillus campestris (strain IBT 28561)</name>
    <dbReference type="NCBI Taxonomy" id="1392248"/>
    <lineage>
        <taxon>Eukaryota</taxon>
        <taxon>Fungi</taxon>
        <taxon>Dikarya</taxon>
        <taxon>Ascomycota</taxon>
        <taxon>Pezizomycotina</taxon>
        <taxon>Eurotiomycetes</taxon>
        <taxon>Eurotiomycetidae</taxon>
        <taxon>Eurotiales</taxon>
        <taxon>Aspergillaceae</taxon>
        <taxon>Aspergillus</taxon>
        <taxon>Aspergillus subgen. Circumdati</taxon>
    </lineage>
</organism>
<dbReference type="VEuPathDB" id="FungiDB:P168DRAFT_285012"/>
<reference evidence="3" key="1">
    <citation type="submission" date="2016-12" db="EMBL/GenBank/DDBJ databases">
        <title>The genomes of Aspergillus section Nigri reveals drivers in fungal speciation.</title>
        <authorList>
            <consortium name="DOE Joint Genome Institute"/>
            <person name="Vesth T.C."/>
            <person name="Nybo J."/>
            <person name="Theobald S."/>
            <person name="Brandl J."/>
            <person name="Frisvad J.C."/>
            <person name="Nielsen K.F."/>
            <person name="Lyhne E.K."/>
            <person name="Kogle M.E."/>
            <person name="Kuo A."/>
            <person name="Riley R."/>
            <person name="Clum A."/>
            <person name="Nolan M."/>
            <person name="Lipzen A."/>
            <person name="Salamov A."/>
            <person name="Henrissat B."/>
            <person name="Wiebenga A."/>
            <person name="De vries R.P."/>
            <person name="Grigoriev I.V."/>
            <person name="Mortensen U.H."/>
            <person name="Andersen M.R."/>
            <person name="Baker S.E."/>
        </authorList>
    </citation>
    <scope>NUCLEOTIDE SEQUENCE</scope>
    <source>
        <strain evidence="3">IBT 28561</strain>
    </source>
</reference>
<proteinExistence type="predicted"/>
<gene>
    <name evidence="3" type="ORF">P168DRAFT_285012</name>
</gene>
<feature type="compositionally biased region" description="Basic and acidic residues" evidence="1">
    <location>
        <begin position="662"/>
        <end position="674"/>
    </location>
</feature>
<dbReference type="Gene3D" id="3.30.160.60">
    <property type="entry name" value="Classic Zinc Finger"/>
    <property type="match status" value="1"/>
</dbReference>
<feature type="region of interest" description="Disordered" evidence="1">
    <location>
        <begin position="657"/>
        <end position="685"/>
    </location>
</feature>
<feature type="compositionally biased region" description="Acidic residues" evidence="1">
    <location>
        <begin position="125"/>
        <end position="137"/>
    </location>
</feature>
<dbReference type="PANTHER" id="PTHR35391">
    <property type="entry name" value="C2H2-TYPE DOMAIN-CONTAINING PROTEIN-RELATED"/>
    <property type="match status" value="1"/>
</dbReference>
<dbReference type="GeneID" id="36543702"/>
<evidence type="ECO:0000259" key="2">
    <source>
        <dbReference type="SMART" id="SM00355"/>
    </source>
</evidence>
<dbReference type="PANTHER" id="PTHR35391:SF5">
    <property type="entry name" value="DUF6590 DOMAIN-CONTAINING PROTEIN"/>
    <property type="match status" value="1"/>
</dbReference>
<evidence type="ECO:0000313" key="4">
    <source>
        <dbReference type="Proteomes" id="UP000234254"/>
    </source>
</evidence>
<comment type="caution">
    <text evidence="3">The sequence shown here is derived from an EMBL/GenBank/DDBJ whole genome shotgun (WGS) entry which is preliminary data.</text>
</comment>
<feature type="compositionally biased region" description="Basic residues" evidence="1">
    <location>
        <begin position="675"/>
        <end position="685"/>
    </location>
</feature>
<sequence length="685" mass="78172">MTSKSDHYETLVGVGRRVSSRFSVVEGLIGGNGEVSVTKAMFVNELQRFELWSINLGLYQSGHSSLDYRFRDSPTLFYYALGLLQDLESALNQLALILYNHNQPQEDARKTGLPEHTEDWSHGEDCEDSSGDEDSEDFSSYQTEPMDRVVFANTVTTIDRLYQLSFRIRNPRMRMGLSKALQYTEYDSDTGINLMDEYAKLDINHIEELFRSYGRIHTAGTHNYLIQRLARANTRRRQQFRYWKKRKTKYERFSKPEIVEKTSQHLSGDPSGLGQALHIPNAAPSQPSTVTYLNMSKIKDDDSENDDDASIRSTNLFVLKADEKNSDQAAIPPPPKNVDVKEFECPYCCTMCPRKLLANKAWEPYVCTYKYCSDPDQQYDSFSDWVTHETLRHKLTSQSTSHECEIGESQSINREVSTVDTLTTRECPFCLIRDATQIHIACHLRRIACFAIRGAGGGEENDDIEANSGMSDRAEIHDRSSERLSVSSLSWTDNTQPHGYDKFTEKGRCPHPDCGRVFTDLNAHMLTHQSERPNKCPIVGCEYHIRGFERNHDQQRHTMTHYKGTMVCGFCTGPEEKIFNRADLFKRHLTIVHGVEHISLSTRKHGLVASNKVQSDSSDTPARCSVCSVSFSNAQEFYEHLDDCVIRMVQQVDPSESVNQKRLKEVESDEEVKKSLKKHGLLGEE</sequence>
<feature type="region of interest" description="Disordered" evidence="1">
    <location>
        <begin position="106"/>
        <end position="141"/>
    </location>
</feature>
<evidence type="ECO:0000256" key="1">
    <source>
        <dbReference type="SAM" id="MobiDB-lite"/>
    </source>
</evidence>
<feature type="domain" description="C2H2-type" evidence="2">
    <location>
        <begin position="365"/>
        <end position="393"/>
    </location>
</feature>
<dbReference type="InterPro" id="IPR013087">
    <property type="entry name" value="Znf_C2H2_type"/>
</dbReference>
<dbReference type="Proteomes" id="UP000234254">
    <property type="component" value="Unassembled WGS sequence"/>
</dbReference>
<dbReference type="SMART" id="SM00355">
    <property type="entry name" value="ZnF_C2H2"/>
    <property type="match status" value="5"/>
</dbReference>
<feature type="compositionally biased region" description="Basic and acidic residues" evidence="1">
    <location>
        <begin position="106"/>
        <end position="124"/>
    </location>
</feature>
<dbReference type="OrthoDB" id="6133115at2759"/>
<dbReference type="EMBL" id="MSFM01000013">
    <property type="protein sequence ID" value="PKY00856.1"/>
    <property type="molecule type" value="Genomic_DNA"/>
</dbReference>
<dbReference type="AlphaFoldDB" id="A0A2I1CT93"/>
<dbReference type="RefSeq" id="XP_024689450.1">
    <property type="nucleotide sequence ID" value="XM_024836178.1"/>
</dbReference>
<feature type="domain" description="C2H2-type" evidence="2">
    <location>
        <begin position="507"/>
        <end position="528"/>
    </location>
</feature>
<name>A0A2I1CT93_ASPC2</name>
<keyword evidence="4" id="KW-1185">Reference proteome</keyword>